<reference evidence="7 8" key="1">
    <citation type="submission" date="2020-02" db="EMBL/GenBank/DDBJ databases">
        <authorList>
            <person name="Kim M.K."/>
        </authorList>
    </citation>
    <scope>NUCLEOTIDE SEQUENCE [LARGE SCALE GENOMIC DNA]</scope>
    <source>
        <strain evidence="7 8">BT327</strain>
    </source>
</reference>
<evidence type="ECO:0000256" key="4">
    <source>
        <dbReference type="ARBA" id="ARBA00023163"/>
    </source>
</evidence>
<accession>A0A6B3LPH9</accession>
<keyword evidence="2" id="KW-0805">Transcription regulation</keyword>
<gene>
    <name evidence="7" type="ORF">GXP69_00185</name>
</gene>
<dbReference type="InterPro" id="IPR050109">
    <property type="entry name" value="HTH-type_TetR-like_transc_reg"/>
</dbReference>
<dbReference type="InterPro" id="IPR001647">
    <property type="entry name" value="HTH_TetR"/>
</dbReference>
<evidence type="ECO:0000256" key="2">
    <source>
        <dbReference type="ARBA" id="ARBA00023015"/>
    </source>
</evidence>
<dbReference type="PROSITE" id="PS50977">
    <property type="entry name" value="HTH_TETR_2"/>
    <property type="match status" value="1"/>
</dbReference>
<keyword evidence="4" id="KW-0804">Transcription</keyword>
<dbReference type="InterPro" id="IPR036271">
    <property type="entry name" value="Tet_transcr_reg_TetR-rel_C_sf"/>
</dbReference>
<evidence type="ECO:0000256" key="1">
    <source>
        <dbReference type="ARBA" id="ARBA00022491"/>
    </source>
</evidence>
<organism evidence="7 8">
    <name type="scientific">Pontibacter burrus</name>
    <dbReference type="NCBI Taxonomy" id="2704466"/>
    <lineage>
        <taxon>Bacteria</taxon>
        <taxon>Pseudomonadati</taxon>
        <taxon>Bacteroidota</taxon>
        <taxon>Cytophagia</taxon>
        <taxon>Cytophagales</taxon>
        <taxon>Hymenobacteraceae</taxon>
        <taxon>Pontibacter</taxon>
    </lineage>
</organism>
<feature type="DNA-binding region" description="H-T-H motif" evidence="5">
    <location>
        <begin position="33"/>
        <end position="52"/>
    </location>
</feature>
<evidence type="ECO:0000256" key="3">
    <source>
        <dbReference type="ARBA" id="ARBA00023125"/>
    </source>
</evidence>
<dbReference type="PANTHER" id="PTHR30055:SF175">
    <property type="entry name" value="HTH-TYPE TRANSCRIPTIONAL REPRESSOR KSTR2"/>
    <property type="match status" value="1"/>
</dbReference>
<evidence type="ECO:0000313" key="7">
    <source>
        <dbReference type="EMBL" id="NEM96096.1"/>
    </source>
</evidence>
<keyword evidence="1" id="KW-0678">Repressor</keyword>
<name>A0A6B3LPH9_9BACT</name>
<evidence type="ECO:0000259" key="6">
    <source>
        <dbReference type="PROSITE" id="PS50977"/>
    </source>
</evidence>
<sequence>MSNAELEERTDNRQKISETAFQLFCQRGIKSVSMDDIAQFLGMSKKTIYKWFDNKNEIVVASTGAYLQDMQQRCEVHFQNSGNAIEELFNIMAMTRELFNQFHPSVFHDLQKYHPDAFKLWMKHRDEYMFEKIRENLLRGIKEGLYRKDLDVDVMAKIRLVQVELPFNPILFPPLKYDLRRVQMATLEHYMLGLATLKGHKLINELKHIKEEE</sequence>
<dbReference type="PRINTS" id="PR00455">
    <property type="entry name" value="HTHTETR"/>
</dbReference>
<dbReference type="EMBL" id="JAAGWD010000001">
    <property type="protein sequence ID" value="NEM96096.1"/>
    <property type="molecule type" value="Genomic_DNA"/>
</dbReference>
<dbReference type="SUPFAM" id="SSF48498">
    <property type="entry name" value="Tetracyclin repressor-like, C-terminal domain"/>
    <property type="match status" value="1"/>
</dbReference>
<comment type="caution">
    <text evidence="7">The sequence shown here is derived from an EMBL/GenBank/DDBJ whole genome shotgun (WGS) entry which is preliminary data.</text>
</comment>
<dbReference type="Pfam" id="PF00440">
    <property type="entry name" value="TetR_N"/>
    <property type="match status" value="1"/>
</dbReference>
<dbReference type="AlphaFoldDB" id="A0A6B3LPH9"/>
<dbReference type="GO" id="GO:0000976">
    <property type="term" value="F:transcription cis-regulatory region binding"/>
    <property type="evidence" value="ECO:0007669"/>
    <property type="project" value="TreeGrafter"/>
</dbReference>
<dbReference type="Gene3D" id="1.10.357.10">
    <property type="entry name" value="Tetracycline Repressor, domain 2"/>
    <property type="match status" value="1"/>
</dbReference>
<dbReference type="RefSeq" id="WP_163910754.1">
    <property type="nucleotide sequence ID" value="NZ_JAAGWD010000001.1"/>
</dbReference>
<dbReference type="Proteomes" id="UP000474777">
    <property type="component" value="Unassembled WGS sequence"/>
</dbReference>
<evidence type="ECO:0000313" key="8">
    <source>
        <dbReference type="Proteomes" id="UP000474777"/>
    </source>
</evidence>
<dbReference type="SUPFAM" id="SSF46689">
    <property type="entry name" value="Homeodomain-like"/>
    <property type="match status" value="1"/>
</dbReference>
<feature type="domain" description="HTH tetR-type" evidence="6">
    <location>
        <begin position="10"/>
        <end position="70"/>
    </location>
</feature>
<dbReference type="PANTHER" id="PTHR30055">
    <property type="entry name" value="HTH-TYPE TRANSCRIPTIONAL REGULATOR RUTR"/>
    <property type="match status" value="1"/>
</dbReference>
<dbReference type="InterPro" id="IPR009057">
    <property type="entry name" value="Homeodomain-like_sf"/>
</dbReference>
<protein>
    <submittedName>
        <fullName evidence="7">TetR/AcrR family transcriptional regulator</fullName>
    </submittedName>
</protein>
<keyword evidence="3 5" id="KW-0238">DNA-binding</keyword>
<keyword evidence="8" id="KW-1185">Reference proteome</keyword>
<proteinExistence type="predicted"/>
<evidence type="ECO:0000256" key="5">
    <source>
        <dbReference type="PROSITE-ProRule" id="PRU00335"/>
    </source>
</evidence>
<dbReference type="GO" id="GO:0003700">
    <property type="term" value="F:DNA-binding transcription factor activity"/>
    <property type="evidence" value="ECO:0007669"/>
    <property type="project" value="TreeGrafter"/>
</dbReference>